<dbReference type="RefSeq" id="WP_199466607.1">
    <property type="nucleotide sequence ID" value="NZ_JAEMNX010000001.1"/>
</dbReference>
<dbReference type="EC" id="3.2.2.9" evidence="6"/>
<evidence type="ECO:0000256" key="2">
    <source>
        <dbReference type="ARBA" id="ARBA00022605"/>
    </source>
</evidence>
<dbReference type="InterPro" id="IPR000845">
    <property type="entry name" value="Nucleoside_phosphorylase_d"/>
</dbReference>
<keyword evidence="2 6" id="KW-0028">Amino-acid biosynthesis</keyword>
<comment type="catalytic activity">
    <reaction evidence="6">
        <text>S-adenosyl-L-homocysteine + H2O = S-(5-deoxy-D-ribos-5-yl)-L-homocysteine + adenine</text>
        <dbReference type="Rhea" id="RHEA:17805"/>
        <dbReference type="ChEBI" id="CHEBI:15377"/>
        <dbReference type="ChEBI" id="CHEBI:16708"/>
        <dbReference type="ChEBI" id="CHEBI:57856"/>
        <dbReference type="ChEBI" id="CHEBI:58195"/>
        <dbReference type="EC" id="3.2.2.9"/>
    </reaction>
</comment>
<evidence type="ECO:0000259" key="7">
    <source>
        <dbReference type="Pfam" id="PF01048"/>
    </source>
</evidence>
<evidence type="ECO:0000313" key="8">
    <source>
        <dbReference type="EMBL" id="MBJ7536515.1"/>
    </source>
</evidence>
<name>A0A934MYJ2_9GAMM</name>
<comment type="pathway">
    <text evidence="1 6">Amino-acid biosynthesis; L-methionine biosynthesis via salvage pathway; S-methyl-5-thio-alpha-D-ribose 1-phosphate from S-methyl-5'-thioadenosine (hydrolase route): step 1/2.</text>
</comment>
<dbReference type="EMBL" id="JAEMNX010000001">
    <property type="protein sequence ID" value="MBJ7536515.1"/>
    <property type="molecule type" value="Genomic_DNA"/>
</dbReference>
<sequence>MSVIGLIGAMDEEVAVIKSWMTDIREESVAGCDFFVGHFQGKEVVLLKSGIGKVNAAVSTTLLLSKFHPEYVINIGSAGGFDADLKVGDIVISDQVVHHDVDVSAFGYAMGQVPSMPATYESDAGLVSQARKAVQNATQVQAKVGLIGTGDSFMNDPIRVEVVRKLFPSLVAVEMEAAAVAQVCFKFGTPFVVVRSLSDIAGKESPQSFEEYLKVAAENSSLMIQQMLKGD</sequence>
<keyword evidence="4 6" id="KW-0486">Methionine biosynthesis</keyword>
<evidence type="ECO:0000256" key="3">
    <source>
        <dbReference type="ARBA" id="ARBA00022801"/>
    </source>
</evidence>
<feature type="binding site" evidence="6">
    <location>
        <position position="154"/>
    </location>
    <ligand>
        <name>substrate</name>
    </ligand>
</feature>
<evidence type="ECO:0000256" key="6">
    <source>
        <dbReference type="HAMAP-Rule" id="MF_01684"/>
    </source>
</evidence>
<evidence type="ECO:0000256" key="5">
    <source>
        <dbReference type="ARBA" id="ARBA00050313"/>
    </source>
</evidence>
<dbReference type="NCBIfam" id="NF004079">
    <property type="entry name" value="PRK05584.1"/>
    <property type="match status" value="1"/>
</dbReference>
<comment type="catalytic activity">
    <reaction evidence="5">
        <text>5'-deoxyadenosine + H2O = 5-deoxy-D-ribose + adenine</text>
        <dbReference type="Rhea" id="RHEA:29859"/>
        <dbReference type="ChEBI" id="CHEBI:15377"/>
        <dbReference type="ChEBI" id="CHEBI:16708"/>
        <dbReference type="ChEBI" id="CHEBI:17319"/>
        <dbReference type="ChEBI" id="CHEBI:149540"/>
        <dbReference type="EC" id="3.2.2.9"/>
    </reaction>
    <physiologicalReaction direction="left-to-right" evidence="5">
        <dbReference type="Rhea" id="RHEA:29860"/>
    </physiologicalReaction>
</comment>
<dbReference type="InterPro" id="IPR035994">
    <property type="entry name" value="Nucleoside_phosphorylase_sf"/>
</dbReference>
<dbReference type="NCBIfam" id="TIGR01704">
    <property type="entry name" value="MTA_SAH-Nsdase"/>
    <property type="match status" value="1"/>
</dbReference>
<feature type="domain" description="Nucleoside phosphorylase" evidence="7">
    <location>
        <begin position="4"/>
        <end position="228"/>
    </location>
</feature>
<comment type="function">
    <text evidence="6">Catalyzes the irreversible cleavage of the glycosidic bond in both 5'-methylthioadenosine (MTA) and S-adenosylhomocysteine (SAH/AdoHcy) to adenine and the corresponding thioribose, 5'-methylthioribose and S-ribosylhomocysteine, respectively. Also cleaves 5'-deoxyadenosine, a toxic by-product of radical S-adenosylmethionine (SAM) enzymes, into 5-deoxyribose and adenine.</text>
</comment>
<dbReference type="GO" id="GO:0019509">
    <property type="term" value="P:L-methionine salvage from methylthioadenosine"/>
    <property type="evidence" value="ECO:0007669"/>
    <property type="project" value="UniProtKB-UniRule"/>
</dbReference>
<comment type="similarity">
    <text evidence="6">Belongs to the PNP/UDP phosphorylase family. MtnN subfamily.</text>
</comment>
<dbReference type="GO" id="GO:0005829">
    <property type="term" value="C:cytosol"/>
    <property type="evidence" value="ECO:0007669"/>
    <property type="project" value="TreeGrafter"/>
</dbReference>
<dbReference type="PANTHER" id="PTHR46832">
    <property type="entry name" value="5'-METHYLTHIOADENOSINE/S-ADENOSYLHOMOCYSTEINE NUCLEOSIDASE"/>
    <property type="match status" value="1"/>
</dbReference>
<dbReference type="SUPFAM" id="SSF53167">
    <property type="entry name" value="Purine and uridine phosphorylases"/>
    <property type="match status" value="1"/>
</dbReference>
<evidence type="ECO:0000256" key="1">
    <source>
        <dbReference type="ARBA" id="ARBA00004945"/>
    </source>
</evidence>
<accession>A0A934MYJ2</accession>
<feature type="binding site" evidence="6">
    <location>
        <begin position="175"/>
        <end position="176"/>
    </location>
    <ligand>
        <name>substrate</name>
    </ligand>
</feature>
<evidence type="ECO:0000313" key="9">
    <source>
        <dbReference type="Proteomes" id="UP000628710"/>
    </source>
</evidence>
<feature type="active site" description="Proton acceptor" evidence="6">
    <location>
        <position position="13"/>
    </location>
</feature>
<protein>
    <recommendedName>
        <fullName evidence="6">5'-methylthioadenosine/S-adenosylhomocysteine nucleosidase</fullName>
        <shortName evidence="6">MTA/SAH nucleosidase</shortName>
        <shortName evidence="6">MTAN</shortName>
        <ecNumber evidence="6">3.2.2.9</ecNumber>
    </recommendedName>
    <alternativeName>
        <fullName evidence="6">5'-deoxyadenosine nucleosidase</fullName>
        <shortName evidence="6">DOA nucleosidase</shortName>
        <shortName evidence="6">dAdo nucleosidase</shortName>
    </alternativeName>
    <alternativeName>
        <fullName evidence="6">5'-methylthioadenosine nucleosidase</fullName>
        <shortName evidence="6">MTA nucleosidase</shortName>
    </alternativeName>
    <alternativeName>
        <fullName evidence="6">S-adenosylhomocysteine nucleosidase</fullName>
        <shortName evidence="6">AdoHcy nucleosidase</shortName>
        <shortName evidence="6">SAH nucleosidase</shortName>
        <shortName evidence="6">SRH nucleosidase</shortName>
    </alternativeName>
</protein>
<keyword evidence="9" id="KW-1185">Reference proteome</keyword>
<comment type="catalytic activity">
    <reaction evidence="6">
        <text>S-methyl-5'-thioadenosine + H2O = 5-(methylsulfanyl)-D-ribose + adenine</text>
        <dbReference type="Rhea" id="RHEA:13617"/>
        <dbReference type="ChEBI" id="CHEBI:15377"/>
        <dbReference type="ChEBI" id="CHEBI:16708"/>
        <dbReference type="ChEBI" id="CHEBI:17509"/>
        <dbReference type="ChEBI" id="CHEBI:78440"/>
        <dbReference type="EC" id="3.2.2.9"/>
    </reaction>
</comment>
<dbReference type="Proteomes" id="UP000628710">
    <property type="component" value="Unassembled WGS sequence"/>
</dbReference>
<dbReference type="Gene3D" id="3.40.50.1580">
    <property type="entry name" value="Nucleoside phosphorylase domain"/>
    <property type="match status" value="1"/>
</dbReference>
<dbReference type="AlphaFoldDB" id="A0A934MYJ2"/>
<keyword evidence="8" id="KW-0326">Glycosidase</keyword>
<feature type="active site" description="Proton donor" evidence="6">
    <location>
        <position position="199"/>
    </location>
</feature>
<dbReference type="GO" id="GO:0009164">
    <property type="term" value="P:nucleoside catabolic process"/>
    <property type="evidence" value="ECO:0007669"/>
    <property type="project" value="InterPro"/>
</dbReference>
<reference evidence="8" key="1">
    <citation type="submission" date="2020-12" db="EMBL/GenBank/DDBJ databases">
        <title>Marinomonas arctica sp. nov., a psychrotolerant bacterium isolated from the Arctic.</title>
        <authorList>
            <person name="Zhang Y."/>
        </authorList>
    </citation>
    <scope>NUCLEOTIDE SEQUENCE</scope>
    <source>
        <strain evidence="8">C1424</strain>
    </source>
</reference>
<feature type="binding site" evidence="6">
    <location>
        <position position="79"/>
    </location>
    <ligand>
        <name>substrate</name>
    </ligand>
</feature>
<dbReference type="GO" id="GO:0008782">
    <property type="term" value="F:adenosylhomocysteine nucleosidase activity"/>
    <property type="evidence" value="ECO:0007669"/>
    <property type="project" value="UniProtKB-UniRule"/>
</dbReference>
<gene>
    <name evidence="6 8" type="primary">mtnN</name>
    <name evidence="8" type="ORF">I8J31_02340</name>
</gene>
<dbReference type="GO" id="GO:0019284">
    <property type="term" value="P:L-methionine salvage from S-adenosylmethionine"/>
    <property type="evidence" value="ECO:0007669"/>
    <property type="project" value="TreeGrafter"/>
</dbReference>
<dbReference type="Pfam" id="PF01048">
    <property type="entry name" value="PNP_UDP_1"/>
    <property type="match status" value="1"/>
</dbReference>
<dbReference type="PANTHER" id="PTHR46832:SF1">
    <property type="entry name" value="5'-METHYLTHIOADENOSINE_S-ADENOSYLHOMOCYSTEINE NUCLEOSIDASE"/>
    <property type="match status" value="1"/>
</dbReference>
<comment type="caution">
    <text evidence="8">The sequence shown here is derived from an EMBL/GenBank/DDBJ whole genome shotgun (WGS) entry which is preliminary data.</text>
</comment>
<dbReference type="HAMAP" id="MF_01684">
    <property type="entry name" value="Salvage_MtnN"/>
    <property type="match status" value="1"/>
</dbReference>
<keyword evidence="3 6" id="KW-0378">Hydrolase</keyword>
<dbReference type="GO" id="GO:0008930">
    <property type="term" value="F:methylthioadenosine nucleosidase activity"/>
    <property type="evidence" value="ECO:0007669"/>
    <property type="project" value="UniProtKB-UniRule"/>
</dbReference>
<dbReference type="CDD" id="cd09008">
    <property type="entry name" value="MTAN"/>
    <property type="match status" value="1"/>
</dbReference>
<evidence type="ECO:0000256" key="4">
    <source>
        <dbReference type="ARBA" id="ARBA00023167"/>
    </source>
</evidence>
<proteinExistence type="inferred from homology"/>
<dbReference type="FunFam" id="3.40.50.1580:FF:000001">
    <property type="entry name" value="MTA/SAH nucleosidase family protein"/>
    <property type="match status" value="1"/>
</dbReference>
<organism evidence="8 9">
    <name type="scientific">Marinomonas transparens</name>
    <dbReference type="NCBI Taxonomy" id="2795388"/>
    <lineage>
        <taxon>Bacteria</taxon>
        <taxon>Pseudomonadati</taxon>
        <taxon>Pseudomonadota</taxon>
        <taxon>Gammaproteobacteria</taxon>
        <taxon>Oceanospirillales</taxon>
        <taxon>Oceanospirillaceae</taxon>
        <taxon>Marinomonas</taxon>
    </lineage>
</organism>
<dbReference type="InterPro" id="IPR010049">
    <property type="entry name" value="MTA_SAH_Nsdase"/>
</dbReference>